<name>A0A4U3MHN2_9ACTN</name>
<evidence type="ECO:0000313" key="1">
    <source>
        <dbReference type="EMBL" id="TKK88978.1"/>
    </source>
</evidence>
<sequence>MDLDTKNRAGLVDGKLIESEKRERGTIWYLVTPAGEERALEEVQKGVAVTSRSGKTLALLYLRTLLGPAVPAAEEVAPEPEAAPEPAAVPVALGGDEVEDRIREAYAKITPGVGEWVTLTRLRPLLDDIDRSEQDNALRRMLLNSPEVHILAASIPGNLSPEDHAAAVVIGSEPNHQLRIGAR</sequence>
<keyword evidence="2" id="KW-1185">Reference proteome</keyword>
<reference evidence="1 2" key="1">
    <citation type="submission" date="2019-04" db="EMBL/GenBank/DDBJ databases">
        <title>Herbidospora sp. NEAU-GS14.nov., a novel actinomycete isolated from soil.</title>
        <authorList>
            <person name="Han L."/>
        </authorList>
    </citation>
    <scope>NUCLEOTIDE SEQUENCE [LARGE SCALE GENOMIC DNA]</scope>
    <source>
        <strain evidence="1 2">NEAU-GS14</strain>
    </source>
</reference>
<accession>A0A4U3MHN2</accession>
<dbReference type="OrthoDB" id="3822696at2"/>
<dbReference type="AlphaFoldDB" id="A0A4U3MHN2"/>
<proteinExistence type="predicted"/>
<gene>
    <name evidence="1" type="ORF">FDA94_10670</name>
</gene>
<dbReference type="RefSeq" id="WP_137246901.1">
    <property type="nucleotide sequence ID" value="NZ_SZQA01000008.1"/>
</dbReference>
<protein>
    <submittedName>
        <fullName evidence="1">Uncharacterized protein</fullName>
    </submittedName>
</protein>
<organism evidence="1 2">
    <name type="scientific">Herbidospora galbida</name>
    <dbReference type="NCBI Taxonomy" id="2575442"/>
    <lineage>
        <taxon>Bacteria</taxon>
        <taxon>Bacillati</taxon>
        <taxon>Actinomycetota</taxon>
        <taxon>Actinomycetes</taxon>
        <taxon>Streptosporangiales</taxon>
        <taxon>Streptosporangiaceae</taxon>
        <taxon>Herbidospora</taxon>
    </lineage>
</organism>
<comment type="caution">
    <text evidence="1">The sequence shown here is derived from an EMBL/GenBank/DDBJ whole genome shotgun (WGS) entry which is preliminary data.</text>
</comment>
<dbReference type="Proteomes" id="UP000308705">
    <property type="component" value="Unassembled WGS sequence"/>
</dbReference>
<dbReference type="EMBL" id="SZQA01000008">
    <property type="protein sequence ID" value="TKK88978.1"/>
    <property type="molecule type" value="Genomic_DNA"/>
</dbReference>
<evidence type="ECO:0000313" key="2">
    <source>
        <dbReference type="Proteomes" id="UP000308705"/>
    </source>
</evidence>